<accession>A0AAN8S0W5</accession>
<dbReference type="EMBL" id="JAWJWE010000003">
    <property type="protein sequence ID" value="KAK6638673.1"/>
    <property type="molecule type" value="Genomic_DNA"/>
</dbReference>
<reference evidence="1 2" key="1">
    <citation type="submission" date="2023-10" db="EMBL/GenBank/DDBJ databases">
        <title>Genomes of two closely related lineages of the louse Polyplax serrata with different host specificities.</title>
        <authorList>
            <person name="Martinu J."/>
            <person name="Tarabai H."/>
            <person name="Stefka J."/>
            <person name="Hypsa V."/>
        </authorList>
    </citation>
    <scope>NUCLEOTIDE SEQUENCE [LARGE SCALE GENOMIC DNA]</scope>
    <source>
        <strain evidence="1">HR10_N</strain>
    </source>
</reference>
<dbReference type="Proteomes" id="UP001372834">
    <property type="component" value="Unassembled WGS sequence"/>
</dbReference>
<proteinExistence type="predicted"/>
<dbReference type="AlphaFoldDB" id="A0AAN8S0W5"/>
<gene>
    <name evidence="1" type="ORF">RUM43_006940</name>
</gene>
<comment type="caution">
    <text evidence="1">The sequence shown here is derived from an EMBL/GenBank/DDBJ whole genome shotgun (WGS) entry which is preliminary data.</text>
</comment>
<evidence type="ECO:0000313" key="1">
    <source>
        <dbReference type="EMBL" id="KAK6638673.1"/>
    </source>
</evidence>
<protein>
    <submittedName>
        <fullName evidence="1">Uncharacterized protein</fullName>
    </submittedName>
</protein>
<name>A0AAN8S0W5_POLSC</name>
<organism evidence="1 2">
    <name type="scientific">Polyplax serrata</name>
    <name type="common">Common mouse louse</name>
    <dbReference type="NCBI Taxonomy" id="468196"/>
    <lineage>
        <taxon>Eukaryota</taxon>
        <taxon>Metazoa</taxon>
        <taxon>Ecdysozoa</taxon>
        <taxon>Arthropoda</taxon>
        <taxon>Hexapoda</taxon>
        <taxon>Insecta</taxon>
        <taxon>Pterygota</taxon>
        <taxon>Neoptera</taxon>
        <taxon>Paraneoptera</taxon>
        <taxon>Psocodea</taxon>
        <taxon>Troctomorpha</taxon>
        <taxon>Phthiraptera</taxon>
        <taxon>Anoplura</taxon>
        <taxon>Polyplacidae</taxon>
        <taxon>Polyplax</taxon>
    </lineage>
</organism>
<evidence type="ECO:0000313" key="2">
    <source>
        <dbReference type="Proteomes" id="UP001372834"/>
    </source>
</evidence>
<sequence>MLVVSQAWQKNAIKCGMFLTTLDKDFPLFYKFSKEENNRTVLKATQTYKPRLCGARRQKKAELHGVGKINIGLMQKNQVKLVVVFEGGPHRQILKIPVSHLGNSGEQFIEFRWCNYSE</sequence>